<evidence type="ECO:0000256" key="5">
    <source>
        <dbReference type="SAM" id="Phobius"/>
    </source>
</evidence>
<feature type="transmembrane region" description="Helical" evidence="5">
    <location>
        <begin position="290"/>
        <end position="311"/>
    </location>
</feature>
<feature type="transmembrane region" description="Helical" evidence="5">
    <location>
        <begin position="73"/>
        <end position="94"/>
    </location>
</feature>
<protein>
    <submittedName>
        <fullName evidence="6">Auxin efflux carrier</fullName>
    </submittedName>
</protein>
<feature type="transmembrane region" description="Helical" evidence="5">
    <location>
        <begin position="349"/>
        <end position="367"/>
    </location>
</feature>
<dbReference type="PANTHER" id="PTHR31274:SF1">
    <property type="entry name" value="AGL149CP"/>
    <property type="match status" value="1"/>
</dbReference>
<evidence type="ECO:0000256" key="1">
    <source>
        <dbReference type="ARBA" id="ARBA00004141"/>
    </source>
</evidence>
<feature type="transmembrane region" description="Helical" evidence="5">
    <location>
        <begin position="142"/>
        <end position="161"/>
    </location>
</feature>
<proteinExistence type="predicted"/>
<dbReference type="GO" id="GO:0055085">
    <property type="term" value="P:transmembrane transport"/>
    <property type="evidence" value="ECO:0007669"/>
    <property type="project" value="InterPro"/>
</dbReference>
<dbReference type="PANTHER" id="PTHR31274">
    <property type="entry name" value="PROTEIN ECM3"/>
    <property type="match status" value="1"/>
</dbReference>
<evidence type="ECO:0000256" key="3">
    <source>
        <dbReference type="ARBA" id="ARBA00022989"/>
    </source>
</evidence>
<dbReference type="EMBL" id="JABBWG010000020">
    <property type="protein sequence ID" value="KAG1814663.1"/>
    <property type="molecule type" value="Genomic_DNA"/>
</dbReference>
<name>A0A9P7E947_9AGAM</name>
<dbReference type="GeneID" id="64625155"/>
<keyword evidence="7" id="KW-1185">Reference proteome</keyword>
<evidence type="ECO:0000256" key="2">
    <source>
        <dbReference type="ARBA" id="ARBA00022692"/>
    </source>
</evidence>
<accession>A0A9P7E947</accession>
<keyword evidence="2 5" id="KW-0812">Transmembrane</keyword>
<dbReference type="Pfam" id="PF03547">
    <property type="entry name" value="Mem_trans"/>
    <property type="match status" value="1"/>
</dbReference>
<evidence type="ECO:0000256" key="4">
    <source>
        <dbReference type="ARBA" id="ARBA00023136"/>
    </source>
</evidence>
<dbReference type="AlphaFoldDB" id="A0A9P7E947"/>
<dbReference type="InterPro" id="IPR004776">
    <property type="entry name" value="Mem_transp_PIN-like"/>
</dbReference>
<comment type="caution">
    <text evidence="6">The sequence shown here is derived from an EMBL/GenBank/DDBJ whole genome shotgun (WGS) entry which is preliminary data.</text>
</comment>
<keyword evidence="4 5" id="KW-0472">Membrane</keyword>
<feature type="transmembrane region" description="Helical" evidence="5">
    <location>
        <begin position="106"/>
        <end position="130"/>
    </location>
</feature>
<dbReference type="InterPro" id="IPR040254">
    <property type="entry name" value="Ecm3-like"/>
</dbReference>
<gene>
    <name evidence="6" type="ORF">BJ212DRAFT_1274071</name>
</gene>
<reference evidence="6" key="1">
    <citation type="journal article" date="2020" name="New Phytol.">
        <title>Comparative genomics reveals dynamic genome evolution in host specialist ectomycorrhizal fungi.</title>
        <authorList>
            <person name="Lofgren L.A."/>
            <person name="Nguyen N.H."/>
            <person name="Vilgalys R."/>
            <person name="Ruytinx J."/>
            <person name="Liao H.L."/>
            <person name="Branco S."/>
            <person name="Kuo A."/>
            <person name="LaButti K."/>
            <person name="Lipzen A."/>
            <person name="Andreopoulos W."/>
            <person name="Pangilinan J."/>
            <person name="Riley R."/>
            <person name="Hundley H."/>
            <person name="Na H."/>
            <person name="Barry K."/>
            <person name="Grigoriev I.V."/>
            <person name="Stajich J.E."/>
            <person name="Kennedy P.G."/>
        </authorList>
    </citation>
    <scope>NUCLEOTIDE SEQUENCE</scope>
    <source>
        <strain evidence="6">MN1</strain>
    </source>
</reference>
<organism evidence="6 7">
    <name type="scientific">Suillus subaureus</name>
    <dbReference type="NCBI Taxonomy" id="48587"/>
    <lineage>
        <taxon>Eukaryota</taxon>
        <taxon>Fungi</taxon>
        <taxon>Dikarya</taxon>
        <taxon>Basidiomycota</taxon>
        <taxon>Agaricomycotina</taxon>
        <taxon>Agaricomycetes</taxon>
        <taxon>Agaricomycetidae</taxon>
        <taxon>Boletales</taxon>
        <taxon>Suillineae</taxon>
        <taxon>Suillaceae</taxon>
        <taxon>Suillus</taxon>
    </lineage>
</organism>
<keyword evidence="3 5" id="KW-1133">Transmembrane helix</keyword>
<feature type="transmembrane region" description="Helical" evidence="5">
    <location>
        <begin position="418"/>
        <end position="438"/>
    </location>
</feature>
<comment type="subcellular location">
    <subcellularLocation>
        <location evidence="1">Membrane</location>
        <topology evidence="1">Multi-pass membrane protein</topology>
    </subcellularLocation>
</comment>
<dbReference type="Proteomes" id="UP000807769">
    <property type="component" value="Unassembled WGS sequence"/>
</dbReference>
<feature type="transmembrane region" description="Helical" evidence="5">
    <location>
        <begin position="458"/>
        <end position="478"/>
    </location>
</feature>
<sequence>MAEIPFGTLLWVAARPLLRLFICVACGYGITRAGFFPAIATRGAVQVVLNITLPSLIFSRASSALNAENDAAFGPLIVIATIYMAIGFALSLFIKQFFWVPYRFRYGILVAGGWASSCDITISVMMDIMASLPFDGVHDQDLAVTYVGAFCVIYYLTMFTCGRNLIERDFIGSDTDGGEIHEPCRAKRWKLLVVFLRRAKFVSSSATGEKYDLERNAYGDQMSSKDLSLQLSSLEHSQAVSPLASSTIVQHDILSGQCDETQPSMDAEPHIIPASTENSAPNQPRSAMRYMNFLGSLSSPVLFSVVVSLIVSRMSAVKALFIPNVSGTNIPPAPDGQPPLAFVMDTADFLGAANSPIGLIILGSALARMSVPRGRWTSLPLGAIGALAVSKQLIMPVLGISICEGFTRIGFIDAEDKVLRFVCIFVSCLPIASTQVILTQACSDTNTTDHLAAFLLPQLILMFGVMTVLMAFTLDLLFC</sequence>
<evidence type="ECO:0000313" key="6">
    <source>
        <dbReference type="EMBL" id="KAG1814663.1"/>
    </source>
</evidence>
<evidence type="ECO:0000313" key="7">
    <source>
        <dbReference type="Proteomes" id="UP000807769"/>
    </source>
</evidence>
<dbReference type="OrthoDB" id="435607at2759"/>
<dbReference type="GO" id="GO:0016020">
    <property type="term" value="C:membrane"/>
    <property type="evidence" value="ECO:0007669"/>
    <property type="project" value="UniProtKB-SubCell"/>
</dbReference>
<dbReference type="RefSeq" id="XP_041191999.1">
    <property type="nucleotide sequence ID" value="XM_041331138.1"/>
</dbReference>
<feature type="transmembrane region" description="Helical" evidence="5">
    <location>
        <begin position="12"/>
        <end position="31"/>
    </location>
</feature>